<dbReference type="SUPFAM" id="SSF102114">
    <property type="entry name" value="Radical SAM enzymes"/>
    <property type="match status" value="1"/>
</dbReference>
<reference evidence="9" key="2">
    <citation type="submission" date="2014-05" db="EMBL/GenBank/DDBJ databases">
        <title>The genome and life-stage specific transcriptomes of Globodera pallida elucidate key aspects of plant parasitism by a cyst nematode.</title>
        <authorList>
            <person name="Cotton J.A."/>
            <person name="Lilley C.J."/>
            <person name="Jones L.M."/>
            <person name="Kikuchi T."/>
            <person name="Reid A.J."/>
            <person name="Thorpe P."/>
            <person name="Tsai I.J."/>
            <person name="Beasley H."/>
            <person name="Blok V."/>
            <person name="Cock P.J.A."/>
            <person name="Van den Akker S.E."/>
            <person name="Holroyd N."/>
            <person name="Hunt M."/>
            <person name="Mantelin S."/>
            <person name="Naghra H."/>
            <person name="Pain A."/>
            <person name="Palomares-Rius J.E."/>
            <person name="Zarowiecki M."/>
            <person name="Berriman M."/>
            <person name="Jones J.T."/>
            <person name="Urwin P.E."/>
        </authorList>
    </citation>
    <scope>NUCLEOTIDE SEQUENCE [LARGE SCALE GENOMIC DNA]</scope>
    <source>
        <strain evidence="9">Lindley</strain>
    </source>
</reference>
<dbReference type="CDD" id="cd01335">
    <property type="entry name" value="Radical_SAM"/>
    <property type="match status" value="1"/>
</dbReference>
<evidence type="ECO:0000313" key="9">
    <source>
        <dbReference type="Proteomes" id="UP000050741"/>
    </source>
</evidence>
<dbReference type="Proteomes" id="UP000050741">
    <property type="component" value="Unassembled WGS sequence"/>
</dbReference>
<keyword evidence="2" id="KW-0949">S-adenosyl-L-methionine</keyword>
<dbReference type="InterPro" id="IPR013785">
    <property type="entry name" value="Aldolase_TIM"/>
</dbReference>
<reference evidence="9" key="1">
    <citation type="submission" date="2013-12" db="EMBL/GenBank/DDBJ databases">
        <authorList>
            <person name="Aslett M."/>
        </authorList>
    </citation>
    <scope>NUCLEOTIDE SEQUENCE [LARGE SCALE GENOMIC DNA]</scope>
    <source>
        <strain evidence="9">Lindley</strain>
    </source>
</reference>
<name>A0A183CL45_GLOPA</name>
<evidence type="ECO:0000313" key="10">
    <source>
        <dbReference type="WBParaSite" id="GPLIN_001360100"/>
    </source>
</evidence>
<evidence type="ECO:0000256" key="3">
    <source>
        <dbReference type="ARBA" id="ARBA00022723"/>
    </source>
</evidence>
<dbReference type="PANTHER" id="PTHR22960">
    <property type="entry name" value="MOLYBDOPTERIN COFACTOR SYNTHESIS PROTEIN A"/>
    <property type="match status" value="1"/>
</dbReference>
<evidence type="ECO:0000259" key="8">
    <source>
        <dbReference type="PROSITE" id="PS51918"/>
    </source>
</evidence>
<feature type="region of interest" description="Disordered" evidence="7">
    <location>
        <begin position="649"/>
        <end position="684"/>
    </location>
</feature>
<reference evidence="10" key="3">
    <citation type="submission" date="2016-06" db="UniProtKB">
        <authorList>
            <consortium name="WormBaseParasite"/>
        </authorList>
    </citation>
    <scope>IDENTIFICATION</scope>
</reference>
<keyword evidence="5" id="KW-0411">Iron-sulfur</keyword>
<evidence type="ECO:0000256" key="4">
    <source>
        <dbReference type="ARBA" id="ARBA00023004"/>
    </source>
</evidence>
<dbReference type="GO" id="GO:0061798">
    <property type="term" value="F:GTP 3',8'-cyclase activity"/>
    <property type="evidence" value="ECO:0007669"/>
    <property type="project" value="TreeGrafter"/>
</dbReference>
<organism evidence="9 10">
    <name type="scientific">Globodera pallida</name>
    <name type="common">Potato cyst nematode worm</name>
    <name type="synonym">Heterodera pallida</name>
    <dbReference type="NCBI Taxonomy" id="36090"/>
    <lineage>
        <taxon>Eukaryota</taxon>
        <taxon>Metazoa</taxon>
        <taxon>Ecdysozoa</taxon>
        <taxon>Nematoda</taxon>
        <taxon>Chromadorea</taxon>
        <taxon>Rhabditida</taxon>
        <taxon>Tylenchina</taxon>
        <taxon>Tylenchomorpha</taxon>
        <taxon>Tylenchoidea</taxon>
        <taxon>Heteroderidae</taxon>
        <taxon>Heteroderinae</taxon>
        <taxon>Globodera</taxon>
    </lineage>
</organism>
<protein>
    <submittedName>
        <fullName evidence="10">Radical_SAM domain-containing protein</fullName>
    </submittedName>
</protein>
<accession>A0A183CL45</accession>
<feature type="compositionally biased region" description="Polar residues" evidence="7">
    <location>
        <begin position="318"/>
        <end position="330"/>
    </location>
</feature>
<dbReference type="InterPro" id="IPR050105">
    <property type="entry name" value="MoCo_biosynth_MoaA/MoaC"/>
</dbReference>
<dbReference type="InterPro" id="IPR058240">
    <property type="entry name" value="rSAM_sf"/>
</dbReference>
<dbReference type="WBParaSite" id="GPLIN_001360100">
    <property type="protein sequence ID" value="GPLIN_001360100"/>
    <property type="gene ID" value="GPLIN_001360100"/>
</dbReference>
<evidence type="ECO:0000256" key="6">
    <source>
        <dbReference type="ARBA" id="ARBA00023150"/>
    </source>
</evidence>
<dbReference type="GO" id="GO:0006777">
    <property type="term" value="P:Mo-molybdopterin cofactor biosynthetic process"/>
    <property type="evidence" value="ECO:0007669"/>
    <property type="project" value="UniProtKB-KW"/>
</dbReference>
<sequence length="684" mass="76081">MPEEGVPLCAASSYLDAGEIVRLVRLFAQNGVDKVRLTGGEPTIRKDLVPIVRDLAALPQIRQLGMTTNGVVLPRMLSSLVEAGLSHLNISLDTLSAEKYVKITRRNALAKAMAGIEAAERILPVGRLKVNCVELSSHFHCAQVPAGTTAEWTGGTIGKQQKYPLMANHFGEAAGGGGGTHCQQQPKRATAHRQQMAAAAADEKLCVNSIPPRPPSHMSSVHHQPLHASPDSAHRLFANPDEPGTSSQEFLSPTLWPNSPTPWSMRNSHSNLDSSAESQRPSTHAAMQANEESHQRMASMLTLSQQQRPRSSSPRNPAGSTSATAEQNVRPNFRSRSPAKKGTAKTKDYLLAQCQLEGCSATILVEVCGHFVQNAKNSAQDTRFLVCKHQLSHASDFFRSLFLNTRALPLEGVRQTQTDEYVIQVSSLRHPPQALQFQWFLETSVPSPILRDISDELLETCMRLCKRFAARGLEMRCTRFIQQNVESKPPMMALCWLNWTFKHRFHRAVHEACLPVVARLSLQSLEKHRQMVPEAVFADLLAMKLRTAYQQASIAFHTIHRMGHFHVEMERCPRCGRQREQGRIRVQVSPCHKLIGCERCMRDFVCELEGSAELQAYWQCEHGLWPFSARTECCRCQLPLYRANRARAGEGTSTMAPPDMPRHRRKISSNPNSSSKPSSSASRS</sequence>
<feature type="compositionally biased region" description="Polar residues" evidence="7">
    <location>
        <begin position="244"/>
        <end position="282"/>
    </location>
</feature>
<evidence type="ECO:0000256" key="1">
    <source>
        <dbReference type="ARBA" id="ARBA00005046"/>
    </source>
</evidence>
<feature type="region of interest" description="Disordered" evidence="7">
    <location>
        <begin position="175"/>
        <end position="344"/>
    </location>
</feature>
<feature type="compositionally biased region" description="Low complexity" evidence="7">
    <location>
        <begin position="668"/>
        <end position="684"/>
    </location>
</feature>
<keyword evidence="3" id="KW-0479">Metal-binding</keyword>
<dbReference type="AlphaFoldDB" id="A0A183CL45"/>
<evidence type="ECO:0000256" key="2">
    <source>
        <dbReference type="ARBA" id="ARBA00022691"/>
    </source>
</evidence>
<keyword evidence="9" id="KW-1185">Reference proteome</keyword>
<dbReference type="PANTHER" id="PTHR22960:SF0">
    <property type="entry name" value="MOLYBDENUM COFACTOR BIOSYNTHESIS PROTEIN 1"/>
    <property type="match status" value="1"/>
</dbReference>
<dbReference type="GO" id="GO:0046872">
    <property type="term" value="F:metal ion binding"/>
    <property type="evidence" value="ECO:0007669"/>
    <property type="project" value="UniProtKB-KW"/>
</dbReference>
<keyword evidence="6" id="KW-0501">Molybdenum cofactor biosynthesis</keyword>
<feature type="domain" description="Radical SAM core" evidence="8">
    <location>
        <begin position="1"/>
        <end position="180"/>
    </location>
</feature>
<keyword evidence="4" id="KW-0408">Iron</keyword>
<dbReference type="GO" id="GO:0051536">
    <property type="term" value="F:iron-sulfur cluster binding"/>
    <property type="evidence" value="ECO:0007669"/>
    <property type="project" value="UniProtKB-KW"/>
</dbReference>
<dbReference type="Gene3D" id="3.20.20.70">
    <property type="entry name" value="Aldolase class I"/>
    <property type="match status" value="1"/>
</dbReference>
<dbReference type="Pfam" id="PF04055">
    <property type="entry name" value="Radical_SAM"/>
    <property type="match status" value="1"/>
</dbReference>
<dbReference type="InterPro" id="IPR007197">
    <property type="entry name" value="rSAM"/>
</dbReference>
<dbReference type="GO" id="GO:0061799">
    <property type="term" value="F:cyclic pyranopterin monophosphate synthase activity"/>
    <property type="evidence" value="ECO:0007669"/>
    <property type="project" value="TreeGrafter"/>
</dbReference>
<feature type="compositionally biased region" description="Low complexity" evidence="7">
    <location>
        <begin position="304"/>
        <end position="317"/>
    </location>
</feature>
<dbReference type="PROSITE" id="PS51918">
    <property type="entry name" value="RADICAL_SAM"/>
    <property type="match status" value="1"/>
</dbReference>
<comment type="pathway">
    <text evidence="1">Cofactor biosynthesis; molybdopterin biosynthesis.</text>
</comment>
<evidence type="ECO:0000256" key="7">
    <source>
        <dbReference type="SAM" id="MobiDB-lite"/>
    </source>
</evidence>
<proteinExistence type="predicted"/>
<evidence type="ECO:0000256" key="5">
    <source>
        <dbReference type="ARBA" id="ARBA00023014"/>
    </source>
</evidence>